<dbReference type="EMBL" id="CM027688">
    <property type="protein sequence ID" value="KAG0519214.1"/>
    <property type="molecule type" value="Genomic_DNA"/>
</dbReference>
<proteinExistence type="predicted"/>
<dbReference type="Proteomes" id="UP000807115">
    <property type="component" value="Chromosome 9"/>
</dbReference>
<dbReference type="AlphaFoldDB" id="A0A921QC11"/>
<evidence type="ECO:0000313" key="1">
    <source>
        <dbReference type="EMBL" id="KAG0519214.1"/>
    </source>
</evidence>
<evidence type="ECO:0000313" key="2">
    <source>
        <dbReference type="Proteomes" id="UP000807115"/>
    </source>
</evidence>
<gene>
    <name evidence="1" type="ORF">BDA96_09G245200</name>
</gene>
<accession>A0A921QC11</accession>
<reference evidence="1" key="2">
    <citation type="submission" date="2020-10" db="EMBL/GenBank/DDBJ databases">
        <authorList>
            <person name="Cooper E.A."/>
            <person name="Brenton Z.W."/>
            <person name="Flinn B.S."/>
            <person name="Jenkins J."/>
            <person name="Shu S."/>
            <person name="Flowers D."/>
            <person name="Luo F."/>
            <person name="Wang Y."/>
            <person name="Xia P."/>
            <person name="Barry K."/>
            <person name="Daum C."/>
            <person name="Lipzen A."/>
            <person name="Yoshinaga Y."/>
            <person name="Schmutz J."/>
            <person name="Saski C."/>
            <person name="Vermerris W."/>
            <person name="Kresovich S."/>
        </authorList>
    </citation>
    <scope>NUCLEOTIDE SEQUENCE</scope>
</reference>
<sequence length="66" mass="7407">MIRYDEGGWINDADQTCILVVAVRALCMTTVSAPCYQHLLLLTTCLYVYKPYAMTNPFIEGLFALA</sequence>
<comment type="caution">
    <text evidence="1">The sequence shown here is derived from an EMBL/GenBank/DDBJ whole genome shotgun (WGS) entry which is preliminary data.</text>
</comment>
<organism evidence="1 2">
    <name type="scientific">Sorghum bicolor</name>
    <name type="common">Sorghum</name>
    <name type="synonym">Sorghum vulgare</name>
    <dbReference type="NCBI Taxonomy" id="4558"/>
    <lineage>
        <taxon>Eukaryota</taxon>
        <taxon>Viridiplantae</taxon>
        <taxon>Streptophyta</taxon>
        <taxon>Embryophyta</taxon>
        <taxon>Tracheophyta</taxon>
        <taxon>Spermatophyta</taxon>
        <taxon>Magnoliopsida</taxon>
        <taxon>Liliopsida</taxon>
        <taxon>Poales</taxon>
        <taxon>Poaceae</taxon>
        <taxon>PACMAD clade</taxon>
        <taxon>Panicoideae</taxon>
        <taxon>Andropogonodae</taxon>
        <taxon>Andropogoneae</taxon>
        <taxon>Sorghinae</taxon>
        <taxon>Sorghum</taxon>
    </lineage>
</organism>
<protein>
    <submittedName>
        <fullName evidence="1">Uncharacterized protein</fullName>
    </submittedName>
</protein>
<reference evidence="1" key="1">
    <citation type="journal article" date="2019" name="BMC Genomics">
        <title>A new reference genome for Sorghum bicolor reveals high levels of sequence similarity between sweet and grain genotypes: implications for the genetics of sugar metabolism.</title>
        <authorList>
            <person name="Cooper E.A."/>
            <person name="Brenton Z.W."/>
            <person name="Flinn B.S."/>
            <person name="Jenkins J."/>
            <person name="Shu S."/>
            <person name="Flowers D."/>
            <person name="Luo F."/>
            <person name="Wang Y."/>
            <person name="Xia P."/>
            <person name="Barry K."/>
            <person name="Daum C."/>
            <person name="Lipzen A."/>
            <person name="Yoshinaga Y."/>
            <person name="Schmutz J."/>
            <person name="Saski C."/>
            <person name="Vermerris W."/>
            <person name="Kresovich S."/>
        </authorList>
    </citation>
    <scope>NUCLEOTIDE SEQUENCE</scope>
</reference>
<name>A0A921QC11_SORBI</name>